<sequence>MRLFLVFVLLFSAASAGDKLILSTEPPPLPKKPPKQTGCAVQELYVIGLTMHDPLERHKAMLAWLDGTKCSGDDYVLIWNALPEWAGTSDSPLLRAKIMEKAR</sequence>
<name>A0A6J5Q980_9CAUD</name>
<gene>
    <name evidence="1" type="ORF">UFOVP1049_72</name>
</gene>
<protein>
    <submittedName>
        <fullName evidence="1">Uncharacterized protein</fullName>
    </submittedName>
</protein>
<organism evidence="1">
    <name type="scientific">uncultured Caudovirales phage</name>
    <dbReference type="NCBI Taxonomy" id="2100421"/>
    <lineage>
        <taxon>Viruses</taxon>
        <taxon>Duplodnaviria</taxon>
        <taxon>Heunggongvirae</taxon>
        <taxon>Uroviricota</taxon>
        <taxon>Caudoviricetes</taxon>
        <taxon>Peduoviridae</taxon>
        <taxon>Maltschvirus</taxon>
        <taxon>Maltschvirus maltsch</taxon>
    </lineage>
</organism>
<evidence type="ECO:0000313" key="1">
    <source>
        <dbReference type="EMBL" id="CAB4180643.1"/>
    </source>
</evidence>
<reference evidence="1" key="1">
    <citation type="submission" date="2020-05" db="EMBL/GenBank/DDBJ databases">
        <authorList>
            <person name="Chiriac C."/>
            <person name="Salcher M."/>
            <person name="Ghai R."/>
            <person name="Kavagutti S V."/>
        </authorList>
    </citation>
    <scope>NUCLEOTIDE SEQUENCE</scope>
</reference>
<accession>A0A6J5Q980</accession>
<proteinExistence type="predicted"/>
<dbReference type="EMBL" id="LR796986">
    <property type="protein sequence ID" value="CAB4180643.1"/>
    <property type="molecule type" value="Genomic_DNA"/>
</dbReference>